<organism evidence="4">
    <name type="scientific">Cucumis melo</name>
    <name type="common">Muskmelon</name>
    <dbReference type="NCBI Taxonomy" id="3656"/>
    <lineage>
        <taxon>Eukaryota</taxon>
        <taxon>Viridiplantae</taxon>
        <taxon>Streptophyta</taxon>
        <taxon>Embryophyta</taxon>
        <taxon>Tracheophyta</taxon>
        <taxon>Spermatophyta</taxon>
        <taxon>Magnoliopsida</taxon>
        <taxon>eudicotyledons</taxon>
        <taxon>Gunneridae</taxon>
        <taxon>Pentapetalae</taxon>
        <taxon>rosids</taxon>
        <taxon>fabids</taxon>
        <taxon>Cucurbitales</taxon>
        <taxon>Cucurbitaceae</taxon>
        <taxon>Benincaseae</taxon>
        <taxon>Cucumis</taxon>
    </lineage>
</organism>
<evidence type="ECO:0008006" key="5">
    <source>
        <dbReference type="Google" id="ProtNLM"/>
    </source>
</evidence>
<dbReference type="SUPFAM" id="SSF52540">
    <property type="entry name" value="P-loop containing nucleoside triphosphate hydrolases"/>
    <property type="match status" value="1"/>
</dbReference>
<name>A0A9I9CPY6_CUCME</name>
<evidence type="ECO:0000256" key="2">
    <source>
        <dbReference type="ARBA" id="ARBA00023161"/>
    </source>
</evidence>
<keyword evidence="2" id="KW-0866">Nonsense-mediated mRNA decay</keyword>
<dbReference type="AlphaFoldDB" id="A0A9I9CPY6"/>
<feature type="region of interest" description="Disordered" evidence="3">
    <location>
        <begin position="1"/>
        <end position="23"/>
    </location>
</feature>
<sequence length="396" mass="43472">MAGSTGANSSSNSSPAPPPPKILLAKPGLVPGGPISSKIGRGPGADDEAASIRSRLPSLGSLNLLSDSWDLHIDRFLPVGSMIYITFALPCQFLTENTEFKVVGIIGPPGVGKSTIMNEIYGYDGSSPGMLPPFPILSEDVRAMARHCTLGIEPRISSERIILLDTQPVFSPSVLAEIMRPDGSSTVSVINGESLSAELAHELMSIQVDLLKHGLPDPSSPISSHAQNSNVASEKEYKEKTSTSEEYLATPIFVHAKVQDRDLVPHNILQLKRAFAYYFKTSSFMGDKFEKVHSEQLLSSVVPDTRNLDVDGEDRRLLLIPNRNKDDSTRGQYESFKLALWKLRDQVLSMKGASFPRTVSERDWLKNSLKIWESVKSSPIVMEYARTLQSSGMFRR</sequence>
<comment type="similarity">
    <text evidence="1">Belongs to the SMG9 family.</text>
</comment>
<dbReference type="GO" id="GO:0000184">
    <property type="term" value="P:nuclear-transcribed mRNA catabolic process, nonsense-mediated decay"/>
    <property type="evidence" value="ECO:0007669"/>
    <property type="project" value="UniProtKB-KW"/>
</dbReference>
<reference evidence="4" key="1">
    <citation type="submission" date="2023-03" db="UniProtKB">
        <authorList>
            <consortium name="EnsemblPlants"/>
        </authorList>
    </citation>
    <scope>IDENTIFICATION</scope>
</reference>
<dbReference type="PANTHER" id="PTHR14270">
    <property type="entry name" value="NONSENSE-MEDIATED MRNA DECAY FACTOR SMG9"/>
    <property type="match status" value="1"/>
</dbReference>
<accession>A0A9I9CPY6</accession>
<evidence type="ECO:0000256" key="1">
    <source>
        <dbReference type="ARBA" id="ARBA00007712"/>
    </source>
</evidence>
<evidence type="ECO:0000256" key="3">
    <source>
        <dbReference type="SAM" id="MobiDB-lite"/>
    </source>
</evidence>
<dbReference type="PANTHER" id="PTHR14270:SF0">
    <property type="entry name" value="NONSENSE-MEDIATED MRNA DECAY FACTOR SMG9"/>
    <property type="match status" value="1"/>
</dbReference>
<protein>
    <recommendedName>
        <fullName evidence="5">Protein SMG9-like</fullName>
    </recommendedName>
</protein>
<evidence type="ECO:0000313" key="4">
    <source>
        <dbReference type="EnsemblPlants" id="MELO3C006767.2.1"/>
    </source>
</evidence>
<dbReference type="InterPro" id="IPR039177">
    <property type="entry name" value="SMG9"/>
</dbReference>
<dbReference type="Gramene" id="MELO3C006767.2.1">
    <property type="protein sequence ID" value="MELO3C006767.2.1"/>
    <property type="gene ID" value="MELO3C006767.2"/>
</dbReference>
<dbReference type="EnsemblPlants" id="MELO3C006767.2.1">
    <property type="protein sequence ID" value="MELO3C006767.2.1"/>
    <property type="gene ID" value="MELO3C006767.2"/>
</dbReference>
<proteinExistence type="inferred from homology"/>
<dbReference type="InterPro" id="IPR027417">
    <property type="entry name" value="P-loop_NTPase"/>
</dbReference>